<evidence type="ECO:0000259" key="3">
    <source>
        <dbReference type="Pfam" id="PF13191"/>
    </source>
</evidence>
<dbReference type="EMBL" id="FNVO01000018">
    <property type="protein sequence ID" value="SEG85651.1"/>
    <property type="molecule type" value="Genomic_DNA"/>
</dbReference>
<gene>
    <name evidence="4" type="ORF">SAMN04489712_11853</name>
</gene>
<keyword evidence="5" id="KW-1185">Reference proteome</keyword>
<evidence type="ECO:0000256" key="1">
    <source>
        <dbReference type="ARBA" id="ARBA00022741"/>
    </source>
</evidence>
<dbReference type="RefSeq" id="WP_103942556.1">
    <property type="nucleotide sequence ID" value="NZ_FNVO01000018.1"/>
</dbReference>
<proteinExistence type="predicted"/>
<dbReference type="GO" id="GO:0004016">
    <property type="term" value="F:adenylate cyclase activity"/>
    <property type="evidence" value="ECO:0007669"/>
    <property type="project" value="TreeGrafter"/>
</dbReference>
<name>A0A1H6DKK9_9ACTN</name>
<dbReference type="AlphaFoldDB" id="A0A1H6DKK9"/>
<organism evidence="4 5">
    <name type="scientific">Thermomonospora echinospora</name>
    <dbReference type="NCBI Taxonomy" id="1992"/>
    <lineage>
        <taxon>Bacteria</taxon>
        <taxon>Bacillati</taxon>
        <taxon>Actinomycetota</taxon>
        <taxon>Actinomycetes</taxon>
        <taxon>Streptosporangiales</taxon>
        <taxon>Thermomonosporaceae</taxon>
        <taxon>Thermomonospora</taxon>
    </lineage>
</organism>
<keyword evidence="1" id="KW-0547">Nucleotide-binding</keyword>
<evidence type="ECO:0000313" key="5">
    <source>
        <dbReference type="Proteomes" id="UP000236723"/>
    </source>
</evidence>
<evidence type="ECO:0000313" key="4">
    <source>
        <dbReference type="EMBL" id="SEG85651.1"/>
    </source>
</evidence>
<dbReference type="PANTHER" id="PTHR16305">
    <property type="entry name" value="TESTICULAR SOLUBLE ADENYLYL CYCLASE"/>
    <property type="match status" value="1"/>
</dbReference>
<dbReference type="InterPro" id="IPR041664">
    <property type="entry name" value="AAA_16"/>
</dbReference>
<dbReference type="GO" id="GO:0005737">
    <property type="term" value="C:cytoplasm"/>
    <property type="evidence" value="ECO:0007669"/>
    <property type="project" value="TreeGrafter"/>
</dbReference>
<reference evidence="5" key="1">
    <citation type="submission" date="2016-10" db="EMBL/GenBank/DDBJ databases">
        <authorList>
            <person name="Varghese N."/>
            <person name="Submissions S."/>
        </authorList>
    </citation>
    <scope>NUCLEOTIDE SEQUENCE [LARGE SCALE GENOMIC DNA]</scope>
    <source>
        <strain evidence="5">DSM 43163</strain>
    </source>
</reference>
<dbReference type="Pfam" id="PF13191">
    <property type="entry name" value="AAA_16"/>
    <property type="match status" value="1"/>
</dbReference>
<keyword evidence="2" id="KW-0067">ATP-binding</keyword>
<dbReference type="PANTHER" id="PTHR16305:SF35">
    <property type="entry name" value="TRANSCRIPTIONAL ACTIVATOR DOMAIN"/>
    <property type="match status" value="1"/>
</dbReference>
<accession>A0A1H6DKK9</accession>
<evidence type="ECO:0000256" key="2">
    <source>
        <dbReference type="ARBA" id="ARBA00022840"/>
    </source>
</evidence>
<sequence length="1050" mass="114587">MTPVTPPLIGREHAAGMLHGEISRVIDSHGGLVLVAGEAGIGKTTLVTGAAVEARRRGALVLSGSCWESGGAPGHWPWMQVVRGLRRACTAEEWAALEDAADGALAVLLGEHPGQTPGADEPGGFVLYDGVTTALVSASQRRPLMVVLDDLHWADTASVRLLEFAAQHTWFERLLLVGTYRDVEVEWAEHPLRPLISSLVTRATVVTLTGLDRAEVGELMARTVGRRPDDALVAEVHRRTGGNPFFVEQAARLWHGGSPVDAIAPGVRDAVQRRLSLLPEPVVRLLTTAAVLGREFHRRLLAAVAAEPAAHVDRLLDQAVAARLAVTLGGGRFAFAHDLVRETLYDTLDEAAAARRHAEVVRAVERSADLAGDVQPAELARHAHLARDVLEPAQVVDRLLDAARHASSRLSVEESLGHWRRALEAAAALGPGRQALIALDMTRELYHCGESEQAWSVLRTAVARARESGDPAVLARVALSLYLHDHHGRQEDLLPEAHRALLGEDRDVERAPRDRLARELTLHTTALARRERDDNLLAFTLWTMHDLIWGPGTAAERERLTYELSALADRGADPDMTAMASSLRWVALLEQGDPRYLDALDAFVTVAEREDLPRLKVATLVDRSIIAGLQGRFEEADGLLEEVTCFGETEHGDFSGMLHHLRWALLMLQGRTDELDGLPGQRPSRDGVHARLLEGITALYRDDLGTALRHLEALTTSGKPISGTYAPLWLRFQAQVAAATRDPELCERARAALTPYVDQWAVSVYGCDISGPYRLWLAMVDAAQERWDEAVAGFTAAAVSADRLGAHPWAIEARAGLARSLAARGSSEAAAALLDEVERDAAELGMRHIVERARRARERPTPVTDHGVDVNEFRFDGEVWSLAYAGRLVHMPDAKGLRDLHLLLSRPGTDVPASRLANPEGGREAAAARALGGDAVLDEEAKTRYKRRLAELDEEIDRAVALGDDDRAAACDRERAALLAELRAAAGLAGRTRRLGDEAERARKTVTARIRDTLRRLDHRHPELAAHLRASVSTGTTCVYRPPHEISWRL</sequence>
<dbReference type="SUPFAM" id="SSF52540">
    <property type="entry name" value="P-loop containing nucleoside triphosphate hydrolases"/>
    <property type="match status" value="1"/>
</dbReference>
<feature type="domain" description="Orc1-like AAA ATPase" evidence="3">
    <location>
        <begin position="7"/>
        <end position="177"/>
    </location>
</feature>
<protein>
    <submittedName>
        <fullName evidence="4">Predicted ATPase</fullName>
    </submittedName>
</protein>
<dbReference type="Proteomes" id="UP000236723">
    <property type="component" value="Unassembled WGS sequence"/>
</dbReference>
<dbReference type="OrthoDB" id="134712at2"/>
<dbReference type="GO" id="GO:0005524">
    <property type="term" value="F:ATP binding"/>
    <property type="evidence" value="ECO:0007669"/>
    <property type="project" value="UniProtKB-KW"/>
</dbReference>
<dbReference type="InterPro" id="IPR027417">
    <property type="entry name" value="P-loop_NTPase"/>
</dbReference>